<proteinExistence type="predicted"/>
<evidence type="ECO:0000256" key="3">
    <source>
        <dbReference type="ARBA" id="ARBA00022989"/>
    </source>
</evidence>
<sequence length="102" mass="11131">MVDPNAAPEPDVEPDQPRPQDPLRRSRTSGAFGALVLLGLLLVLLIVFIAQNTQRVEVSFLAWDGTTPLAVALLIALVGGILLTAVAGLLRIWQLRRRVRRS</sequence>
<feature type="region of interest" description="Disordered" evidence="5">
    <location>
        <begin position="1"/>
        <end position="26"/>
    </location>
</feature>
<dbReference type="EMBL" id="BAABKM010000002">
    <property type="protein sequence ID" value="GAA4701891.1"/>
    <property type="molecule type" value="Genomic_DNA"/>
</dbReference>
<evidence type="ECO:0000313" key="9">
    <source>
        <dbReference type="Proteomes" id="UP001499974"/>
    </source>
</evidence>
<dbReference type="Pfam" id="PF06305">
    <property type="entry name" value="LapA_dom"/>
    <property type="match status" value="1"/>
</dbReference>
<feature type="domain" description="Lipopolysaccharide assembly protein A" evidence="7">
    <location>
        <begin position="51"/>
        <end position="101"/>
    </location>
</feature>
<feature type="transmembrane region" description="Helical" evidence="6">
    <location>
        <begin position="30"/>
        <end position="50"/>
    </location>
</feature>
<comment type="caution">
    <text evidence="8">The sequence shown here is derived from an EMBL/GenBank/DDBJ whole genome shotgun (WGS) entry which is preliminary data.</text>
</comment>
<keyword evidence="4 6" id="KW-0472">Membrane</keyword>
<keyword evidence="9" id="KW-1185">Reference proteome</keyword>
<evidence type="ECO:0000313" key="8">
    <source>
        <dbReference type="EMBL" id="GAA4701891.1"/>
    </source>
</evidence>
<keyword evidence="3 6" id="KW-1133">Transmembrane helix</keyword>
<evidence type="ECO:0000256" key="1">
    <source>
        <dbReference type="ARBA" id="ARBA00022475"/>
    </source>
</evidence>
<protein>
    <recommendedName>
        <fullName evidence="7">Lipopolysaccharide assembly protein A domain-containing protein</fullName>
    </recommendedName>
</protein>
<reference evidence="9" key="1">
    <citation type="journal article" date="2019" name="Int. J. Syst. Evol. Microbiol.">
        <title>The Global Catalogue of Microorganisms (GCM) 10K type strain sequencing project: providing services to taxonomists for standard genome sequencing and annotation.</title>
        <authorList>
            <consortium name="The Broad Institute Genomics Platform"/>
            <consortium name="The Broad Institute Genome Sequencing Center for Infectious Disease"/>
            <person name="Wu L."/>
            <person name="Ma J."/>
        </authorList>
    </citation>
    <scope>NUCLEOTIDE SEQUENCE [LARGE SCALE GENOMIC DNA]</scope>
    <source>
        <strain evidence="9">JCM 18531</strain>
    </source>
</reference>
<evidence type="ECO:0000256" key="5">
    <source>
        <dbReference type="SAM" id="MobiDB-lite"/>
    </source>
</evidence>
<evidence type="ECO:0000256" key="2">
    <source>
        <dbReference type="ARBA" id="ARBA00022692"/>
    </source>
</evidence>
<organism evidence="8 9">
    <name type="scientific">Nocardioides conyzicola</name>
    <dbReference type="NCBI Taxonomy" id="1651781"/>
    <lineage>
        <taxon>Bacteria</taxon>
        <taxon>Bacillati</taxon>
        <taxon>Actinomycetota</taxon>
        <taxon>Actinomycetes</taxon>
        <taxon>Propionibacteriales</taxon>
        <taxon>Nocardioidaceae</taxon>
        <taxon>Nocardioides</taxon>
    </lineage>
</organism>
<feature type="compositionally biased region" description="Basic and acidic residues" evidence="5">
    <location>
        <begin position="15"/>
        <end position="24"/>
    </location>
</feature>
<evidence type="ECO:0000256" key="4">
    <source>
        <dbReference type="ARBA" id="ARBA00023136"/>
    </source>
</evidence>
<name>A0ABP8X6S0_9ACTN</name>
<keyword evidence="2 6" id="KW-0812">Transmembrane</keyword>
<evidence type="ECO:0000259" key="7">
    <source>
        <dbReference type="Pfam" id="PF06305"/>
    </source>
</evidence>
<dbReference type="Proteomes" id="UP001499974">
    <property type="component" value="Unassembled WGS sequence"/>
</dbReference>
<accession>A0ABP8X6S0</accession>
<gene>
    <name evidence="8" type="ORF">GCM10023349_18820</name>
</gene>
<feature type="transmembrane region" description="Helical" evidence="6">
    <location>
        <begin position="70"/>
        <end position="93"/>
    </location>
</feature>
<evidence type="ECO:0000256" key="6">
    <source>
        <dbReference type="SAM" id="Phobius"/>
    </source>
</evidence>
<keyword evidence="1" id="KW-1003">Cell membrane</keyword>
<dbReference type="InterPro" id="IPR010445">
    <property type="entry name" value="LapA_dom"/>
</dbReference>
<dbReference type="RefSeq" id="WP_345520991.1">
    <property type="nucleotide sequence ID" value="NZ_BAABKM010000002.1"/>
</dbReference>